<evidence type="ECO:0000313" key="2">
    <source>
        <dbReference type="Proteomes" id="UP000215767"/>
    </source>
</evidence>
<dbReference type="RefSeq" id="WP_094844464.1">
    <property type="nucleotide sequence ID" value="NZ_NEVS01000004.1"/>
</dbReference>
<keyword evidence="2" id="KW-1185">Reference proteome</keyword>
<proteinExistence type="predicted"/>
<protein>
    <submittedName>
        <fullName evidence="1">Uncharacterized protein</fullName>
    </submittedName>
</protein>
<comment type="caution">
    <text evidence="1">The sequence shown here is derived from an EMBL/GenBank/DDBJ whole genome shotgun (WGS) entry which is preliminary data.</text>
</comment>
<dbReference type="OrthoDB" id="9146825at2"/>
<dbReference type="EMBL" id="NEVS01000004">
    <property type="protein sequence ID" value="OZI63209.1"/>
    <property type="molecule type" value="Genomic_DNA"/>
</dbReference>
<accession>A0A261UMW8</accession>
<evidence type="ECO:0000313" key="1">
    <source>
        <dbReference type="EMBL" id="OZI63209.1"/>
    </source>
</evidence>
<name>A0A261UMW8_9BORD</name>
<organism evidence="1 2">
    <name type="scientific">Bordetella genomosp. 11</name>
    <dbReference type="NCBI Taxonomy" id="1416808"/>
    <lineage>
        <taxon>Bacteria</taxon>
        <taxon>Pseudomonadati</taxon>
        <taxon>Pseudomonadota</taxon>
        <taxon>Betaproteobacteria</taxon>
        <taxon>Burkholderiales</taxon>
        <taxon>Alcaligenaceae</taxon>
        <taxon>Bordetella</taxon>
    </lineage>
</organism>
<sequence>MIATQSSAYARLPTFSAVIDAFASGLGLARNKEDALEALGSFSGRIDAYSGSPNRPGLQQDILVLLTGSNEVLRRVVKARLLDAESALTNTRAVPLVTLAKECEGWRRFVEVWAIPWITELLNDAGQYPRSVLDSARRLLETHAACGGDTKSYLVTWKAAIKRAIPQGVSAPEFRSILARLDHRSQRKLTSIETDLVNLRQEIQNEIPTIEALDADLEKIRHIYIAGIATMRLFAAATKIMPEHDLPALITAGLKADINVRGDSPREVYCRRVHVYWNTFDPGLERSLRYEKIYCEQSPWNHEGFSQLRTENAATDPDGLWLPAIDFTEGYWHLCHGRNDYAKQCLQRIVDSAGGRQLGEIAALAASFLIALRLNEPKVLKFEMLNPLVRIRIDNISQRIEPHLDHIPTPFSARSPWPDPSFYDQHLMASVIIFNALPRIAGVPLCNPLRRFDAMLLDLIKQSGQAGTRFSEAARNRPAIEGTSVKPYQLLRDHLYYRDVLFGRDPSKIPHLPGMDNYCMLPEDEKLRLLRFVDPEQFKKDLQSHDWDKAAST</sequence>
<dbReference type="AlphaFoldDB" id="A0A261UMW8"/>
<reference evidence="2" key="1">
    <citation type="submission" date="2017-05" db="EMBL/GenBank/DDBJ databases">
        <title>Complete and WGS of Bordetella genogroups.</title>
        <authorList>
            <person name="Spilker T."/>
            <person name="Lipuma J."/>
        </authorList>
    </citation>
    <scope>NUCLEOTIDE SEQUENCE [LARGE SCALE GENOMIC DNA]</scope>
    <source>
        <strain evidence="2">AU8856</strain>
    </source>
</reference>
<dbReference type="Proteomes" id="UP000215767">
    <property type="component" value="Unassembled WGS sequence"/>
</dbReference>
<gene>
    <name evidence="1" type="ORF">CAL28_29440</name>
</gene>